<dbReference type="InterPro" id="IPR001448">
    <property type="entry name" value="SASP_alpha/beta-type"/>
</dbReference>
<dbReference type="PANTHER" id="PTHR36107:SF1">
    <property type="entry name" value="SMALL, ACID-SOLUBLE SPORE PROTEIN A"/>
    <property type="match status" value="1"/>
</dbReference>
<evidence type="ECO:0000313" key="2">
    <source>
        <dbReference type="EMBL" id="MFC0272698.1"/>
    </source>
</evidence>
<keyword evidence="3" id="KW-1185">Reference proteome</keyword>
<protein>
    <submittedName>
        <fullName evidence="2">Small, acid-soluble spore protein, alpha/beta type</fullName>
    </submittedName>
</protein>
<name>A0ABV6GGV4_9BACI</name>
<evidence type="ECO:0000313" key="3">
    <source>
        <dbReference type="Proteomes" id="UP001589854"/>
    </source>
</evidence>
<comment type="caution">
    <text evidence="2">The sequence shown here is derived from an EMBL/GenBank/DDBJ whole genome shotgun (WGS) entry which is preliminary data.</text>
</comment>
<proteinExistence type="predicted"/>
<gene>
    <name evidence="2" type="ORF">ACFFIX_14780</name>
</gene>
<reference evidence="2 3" key="1">
    <citation type="submission" date="2024-09" db="EMBL/GenBank/DDBJ databases">
        <authorList>
            <person name="Sun Q."/>
            <person name="Mori K."/>
        </authorList>
    </citation>
    <scope>NUCLEOTIDE SEQUENCE [LARGE SCALE GENOMIC DNA]</scope>
    <source>
        <strain evidence="2 3">CCM 7228</strain>
    </source>
</reference>
<comment type="function">
    <text evidence="1">SASP are bound to spore DNA. They are double-stranded DNA-binding proteins that cause DNA to change to an a-like conformation. They protect the DNA backbone from chemical and enzymatic cleavage and are thus involved in dormant spore's high resistance to UV light.</text>
</comment>
<sequence length="83" mass="9003">MTRRNKLLVPEARQAVDQLKANVANTKDPANAKFEMANEVGVPLTKGNNGNLTSKEAGKVGGRLGGNMVREMVKLAEEKLKKQ</sequence>
<dbReference type="EMBL" id="JBHLVO010000012">
    <property type="protein sequence ID" value="MFC0272698.1"/>
    <property type="molecule type" value="Genomic_DNA"/>
</dbReference>
<accession>A0ABV6GGV4</accession>
<dbReference type="InterPro" id="IPR038300">
    <property type="entry name" value="SASP_sf_alpha/beta"/>
</dbReference>
<dbReference type="Pfam" id="PF00269">
    <property type="entry name" value="SASP"/>
    <property type="match status" value="1"/>
</dbReference>
<evidence type="ECO:0000256" key="1">
    <source>
        <dbReference type="ARBA" id="ARBA00003863"/>
    </source>
</evidence>
<dbReference type="Proteomes" id="UP001589854">
    <property type="component" value="Unassembled WGS sequence"/>
</dbReference>
<dbReference type="Gene3D" id="6.10.10.80">
    <property type="entry name" value="Small, acid-soluble spore protein, alpha/beta type-like"/>
    <property type="match status" value="1"/>
</dbReference>
<dbReference type="PANTHER" id="PTHR36107">
    <property type="entry name" value="SMALL, ACID-SOLUBLE SPORE PROTEIN A"/>
    <property type="match status" value="1"/>
</dbReference>
<dbReference type="InterPro" id="IPR050847">
    <property type="entry name" value="SASP_DNA-binding"/>
</dbReference>
<dbReference type="RefSeq" id="WP_378935280.1">
    <property type="nucleotide sequence ID" value="NZ_JBHLVO010000012.1"/>
</dbReference>
<organism evidence="2 3">
    <name type="scientific">Metabacillus herbersteinensis</name>
    <dbReference type="NCBI Taxonomy" id="283816"/>
    <lineage>
        <taxon>Bacteria</taxon>
        <taxon>Bacillati</taxon>
        <taxon>Bacillota</taxon>
        <taxon>Bacilli</taxon>
        <taxon>Bacillales</taxon>
        <taxon>Bacillaceae</taxon>
        <taxon>Metabacillus</taxon>
    </lineage>
</organism>